<dbReference type="EMBL" id="LSBJ02000030">
    <property type="protein sequence ID" value="OWT42272.1"/>
    <property type="molecule type" value="Genomic_DNA"/>
</dbReference>
<dbReference type="Proteomes" id="UP000078397">
    <property type="component" value="Unassembled WGS sequence"/>
</dbReference>
<dbReference type="STRING" id="1380566.A0A219ANY4"/>
<dbReference type="KEGG" id="pchm:VFPPC_18426"/>
<feature type="region of interest" description="Disordered" evidence="1">
    <location>
        <begin position="610"/>
        <end position="645"/>
    </location>
</feature>
<gene>
    <name evidence="2" type="ORF">VFPPC_18426</name>
</gene>
<accession>A0A219ANY4</accession>
<keyword evidence="3" id="KW-1185">Reference proteome</keyword>
<evidence type="ECO:0000313" key="3">
    <source>
        <dbReference type="Proteomes" id="UP000078397"/>
    </source>
</evidence>
<dbReference type="AlphaFoldDB" id="A0A219ANY4"/>
<proteinExistence type="predicted"/>
<feature type="compositionally biased region" description="Low complexity" evidence="1">
    <location>
        <begin position="683"/>
        <end position="697"/>
    </location>
</feature>
<feature type="region of interest" description="Disordered" evidence="1">
    <location>
        <begin position="683"/>
        <end position="707"/>
    </location>
</feature>
<dbReference type="Pfam" id="PF12520">
    <property type="entry name" value="DUF3723"/>
    <property type="match status" value="1"/>
</dbReference>
<sequence>MEKSGVGYLGVVQVPLRQMQFMEEVGERLHDTRQTERLQALFQNTAADHENYRHWVDGYIDNTEVSSFVNKLGLSRQELKQHNLDGNYPRLDDQVVCFTQGRHRIEAASNINPYDLWTVRLSCMSLSQIQTNQIVKSRTEQYQHETPDSDGRIYSKLREYGDRGLEFHEWHQRLSKKKQYIFRRITQRCTMVEALDLLIQLPGVLDFLQLGCYGTVFDNRLFEECITGWNLIFAEWSKFTLGSRLLRSSIDRDTVVALEGRAPAASEADREWIHQAFTSGQVWSRITDPQQRCELESRVQSTTVIIPGLRWLQGNLLYLNIAARIIWKLIIPEKEGRKAERKKLSLQQILQSYWVASESKSCVEIQEGVFQPVHGPASFNLAYNQLMLAALRQFPYLSKPDPKGKSGEKLGLSLDLNCISLFHKRAALLGFRSSVIQQGVAIVRPPFQPREWTTGKDSTSFNEVKFFSQMYHRWGKPHVHVFRVIQTSAFLPKLTRARSHSEVDITYVLQDLLRTFVKPCSFDCDLSGRCIYLNVGVEALQYHSAVVGTRPANCHTRNAGLQTIEEASESSNNNRYGPDYLTCTQPEPISTAFMHDHVRRRDGIITRGGTATSSYVSYDGERGTRPGPLEPQRHRNSYRSSATKGQRELLRQPLVVGRHSFGMRDILERQSWLVEQGRRIMSSDESSSFENSTCSRSALPSPPVSSQEYHAVEHLSDEFRQPSFGVDLTGTLAIRSLEN</sequence>
<comment type="caution">
    <text evidence="2">The sequence shown here is derived from an EMBL/GenBank/DDBJ whole genome shotgun (WGS) entry which is preliminary data.</text>
</comment>
<evidence type="ECO:0000313" key="2">
    <source>
        <dbReference type="EMBL" id="OWT42272.1"/>
    </source>
</evidence>
<organism evidence="2 3">
    <name type="scientific">Pochonia chlamydosporia 170</name>
    <dbReference type="NCBI Taxonomy" id="1380566"/>
    <lineage>
        <taxon>Eukaryota</taxon>
        <taxon>Fungi</taxon>
        <taxon>Dikarya</taxon>
        <taxon>Ascomycota</taxon>
        <taxon>Pezizomycotina</taxon>
        <taxon>Sordariomycetes</taxon>
        <taxon>Hypocreomycetidae</taxon>
        <taxon>Hypocreales</taxon>
        <taxon>Clavicipitaceae</taxon>
        <taxon>Pochonia</taxon>
    </lineage>
</organism>
<name>A0A219ANY4_METCM</name>
<dbReference type="InterPro" id="IPR022198">
    <property type="entry name" value="DUF3723"/>
</dbReference>
<evidence type="ECO:0000256" key="1">
    <source>
        <dbReference type="SAM" id="MobiDB-lite"/>
    </source>
</evidence>
<dbReference type="GeneID" id="33937201"/>
<dbReference type="OrthoDB" id="4934858at2759"/>
<reference evidence="2 3" key="1">
    <citation type="journal article" date="2016" name="PLoS Pathog.">
        <title>Biosynthesis of antibiotic leucinostatins in bio-control fungus Purpureocillium lilacinum and their inhibition on phytophthora revealed by genome mining.</title>
        <authorList>
            <person name="Wang G."/>
            <person name="Liu Z."/>
            <person name="Lin R."/>
            <person name="Li E."/>
            <person name="Mao Z."/>
            <person name="Ling J."/>
            <person name="Yang Y."/>
            <person name="Yin W.B."/>
            <person name="Xie B."/>
        </authorList>
    </citation>
    <scope>NUCLEOTIDE SEQUENCE [LARGE SCALE GENOMIC DNA]</scope>
    <source>
        <strain evidence="2">170</strain>
    </source>
</reference>
<dbReference type="RefSeq" id="XP_022284815.1">
    <property type="nucleotide sequence ID" value="XM_022430038.1"/>
</dbReference>
<protein>
    <submittedName>
        <fullName evidence="2">Uncharacterized protein</fullName>
    </submittedName>
</protein>